<dbReference type="Proteomes" id="UP000235392">
    <property type="component" value="Unassembled WGS sequence"/>
</dbReference>
<dbReference type="AlphaFoldDB" id="A0A2N5UPU1"/>
<sequence>MDDLENLLRPFVEYEVTFSTLQEFEAFRSHFEDIDCYLVQSGSICYPYSFFDQFLLEVLSSEVLSSEVQSEVLRKLLNDVQAYWIEDEPL</sequence>
<accession>A0A2N5UPU1</accession>
<gene>
    <name evidence="1" type="ORF">PCASD_15456</name>
</gene>
<evidence type="ECO:0000313" key="2">
    <source>
        <dbReference type="Proteomes" id="UP000235392"/>
    </source>
</evidence>
<protein>
    <submittedName>
        <fullName evidence="1">Uncharacterized protein</fullName>
    </submittedName>
</protein>
<proteinExistence type="predicted"/>
<reference evidence="1 2" key="1">
    <citation type="submission" date="2017-11" db="EMBL/GenBank/DDBJ databases">
        <title>De novo assembly and phasing of dikaryotic genomes from two isolates of Puccinia coronata f. sp. avenae, the causal agent of oat crown rust.</title>
        <authorList>
            <person name="Miller M.E."/>
            <person name="Zhang Y."/>
            <person name="Omidvar V."/>
            <person name="Sperschneider J."/>
            <person name="Schwessinger B."/>
            <person name="Raley C."/>
            <person name="Palmer J.M."/>
            <person name="Garnica D."/>
            <person name="Upadhyaya N."/>
            <person name="Rathjen J."/>
            <person name="Taylor J.M."/>
            <person name="Park R.F."/>
            <person name="Dodds P.N."/>
            <person name="Hirsch C.D."/>
            <person name="Kianian S.F."/>
            <person name="Figueroa M."/>
        </authorList>
    </citation>
    <scope>NUCLEOTIDE SEQUENCE [LARGE SCALE GENOMIC DNA]</scope>
    <source>
        <strain evidence="1">12SD80</strain>
    </source>
</reference>
<dbReference type="EMBL" id="PGCI01000112">
    <property type="protein sequence ID" value="PLW39677.1"/>
    <property type="molecule type" value="Genomic_DNA"/>
</dbReference>
<evidence type="ECO:0000313" key="1">
    <source>
        <dbReference type="EMBL" id="PLW39677.1"/>
    </source>
</evidence>
<comment type="caution">
    <text evidence="1">The sequence shown here is derived from an EMBL/GenBank/DDBJ whole genome shotgun (WGS) entry which is preliminary data.</text>
</comment>
<name>A0A2N5UPU1_9BASI</name>
<organism evidence="1 2">
    <name type="scientific">Puccinia coronata f. sp. avenae</name>
    <dbReference type="NCBI Taxonomy" id="200324"/>
    <lineage>
        <taxon>Eukaryota</taxon>
        <taxon>Fungi</taxon>
        <taxon>Dikarya</taxon>
        <taxon>Basidiomycota</taxon>
        <taxon>Pucciniomycotina</taxon>
        <taxon>Pucciniomycetes</taxon>
        <taxon>Pucciniales</taxon>
        <taxon>Pucciniaceae</taxon>
        <taxon>Puccinia</taxon>
    </lineage>
</organism>